<dbReference type="GO" id="GO:0005802">
    <property type="term" value="C:trans-Golgi network"/>
    <property type="evidence" value="ECO:0007669"/>
    <property type="project" value="TreeGrafter"/>
</dbReference>
<dbReference type="GO" id="GO:0000139">
    <property type="term" value="C:Golgi membrane"/>
    <property type="evidence" value="ECO:0007669"/>
    <property type="project" value="UniProtKB-SubCell"/>
</dbReference>
<evidence type="ECO:0000256" key="2">
    <source>
        <dbReference type="ARBA" id="ARBA00022448"/>
    </source>
</evidence>
<keyword evidence="2" id="KW-0813">Transport</keyword>
<sequence length="252" mass="27773">MLEVDFVIWLTLITFVKSEVCQKLSACKCQTSDGVVDLSALPSFTNIKDPQNYLNDWNPCAARPCGNTGKDDVSICQTSNTAISYVNGYLRTARFIGEVGKDLVLHYTGDNVTGTTNLRQSSISLICVPNSAVNNLTAKGEKVAGDVNYIFTLRSPHACLVPNPGLSAGSVLLILLFVAVMVYIIGGMLFLRFYRGASGVEMIPNYEFWKDFPLLVKDGMIFTFRGCNGAKESNKYFSVKYKKLINLKKVCE</sequence>
<feature type="domain" description="MRH" evidence="11">
    <location>
        <begin position="27"/>
        <end position="161"/>
    </location>
</feature>
<name>A0A8W8MTF9_MAGGI</name>
<dbReference type="PROSITE" id="PS51914">
    <property type="entry name" value="MRH"/>
    <property type="match status" value="1"/>
</dbReference>
<dbReference type="InterPro" id="IPR044865">
    <property type="entry name" value="MRH_dom"/>
</dbReference>
<evidence type="ECO:0000256" key="8">
    <source>
        <dbReference type="ARBA" id="ARBA00023180"/>
    </source>
</evidence>
<evidence type="ECO:0000256" key="10">
    <source>
        <dbReference type="SAM" id="SignalP"/>
    </source>
</evidence>
<dbReference type="EnsemblMetazoa" id="G34996.5">
    <property type="protein sequence ID" value="G34996.5:cds"/>
    <property type="gene ID" value="G34996"/>
</dbReference>
<organism evidence="12 13">
    <name type="scientific">Magallana gigas</name>
    <name type="common">Pacific oyster</name>
    <name type="synonym">Crassostrea gigas</name>
    <dbReference type="NCBI Taxonomy" id="29159"/>
    <lineage>
        <taxon>Eukaryota</taxon>
        <taxon>Metazoa</taxon>
        <taxon>Spiralia</taxon>
        <taxon>Lophotrochozoa</taxon>
        <taxon>Mollusca</taxon>
        <taxon>Bivalvia</taxon>
        <taxon>Autobranchia</taxon>
        <taxon>Pteriomorphia</taxon>
        <taxon>Ostreida</taxon>
        <taxon>Ostreoidea</taxon>
        <taxon>Ostreidae</taxon>
        <taxon>Magallana</taxon>
    </lineage>
</organism>
<dbReference type="InterPro" id="IPR009011">
    <property type="entry name" value="Man6P_isomerase_rcpt-bd_dom_sf"/>
</dbReference>
<keyword evidence="8" id="KW-0325">Glycoprotein</keyword>
<evidence type="ECO:0000313" key="12">
    <source>
        <dbReference type="EnsemblMetazoa" id="G34996.5:cds"/>
    </source>
</evidence>
<feature type="signal peptide" evidence="10">
    <location>
        <begin position="1"/>
        <end position="18"/>
    </location>
</feature>
<evidence type="ECO:0000256" key="4">
    <source>
        <dbReference type="ARBA" id="ARBA00022729"/>
    </source>
</evidence>
<keyword evidence="13" id="KW-1185">Reference proteome</keyword>
<proteinExistence type="predicted"/>
<dbReference type="GO" id="GO:0010008">
    <property type="term" value="C:endosome membrane"/>
    <property type="evidence" value="ECO:0007669"/>
    <property type="project" value="UniProtKB-SubCell"/>
</dbReference>
<dbReference type="PANTHER" id="PTHR15071">
    <property type="entry name" value="MANNOSE-6-PHOSPHATE RECEPTOR FAMILY MEMBER"/>
    <property type="match status" value="1"/>
</dbReference>
<keyword evidence="3 9" id="KW-0812">Transmembrane</keyword>
<dbReference type="InterPro" id="IPR028927">
    <property type="entry name" value="Man-6-P_rcpt"/>
</dbReference>
<evidence type="ECO:0000256" key="9">
    <source>
        <dbReference type="SAM" id="Phobius"/>
    </source>
</evidence>
<reference evidence="12" key="1">
    <citation type="submission" date="2022-08" db="UniProtKB">
        <authorList>
            <consortium name="EnsemblMetazoa"/>
        </authorList>
    </citation>
    <scope>IDENTIFICATION</scope>
    <source>
        <strain evidence="12">05x7-T-G4-1.051#20</strain>
    </source>
</reference>
<feature type="transmembrane region" description="Helical" evidence="9">
    <location>
        <begin position="171"/>
        <end position="194"/>
    </location>
</feature>
<keyword evidence="7" id="KW-1015">Disulfide bond</keyword>
<keyword evidence="4 10" id="KW-0732">Signal</keyword>
<dbReference type="AlphaFoldDB" id="A0A8W8MTF9"/>
<keyword evidence="6 9" id="KW-0472">Membrane</keyword>
<comment type="subcellular location">
    <subcellularLocation>
        <location evidence="1">Endomembrane system</location>
    </subcellularLocation>
</comment>
<protein>
    <recommendedName>
        <fullName evidence="11">MRH domain-containing protein</fullName>
    </recommendedName>
</protein>
<dbReference type="Pfam" id="PF02157">
    <property type="entry name" value="Man-6-P_recep"/>
    <property type="match status" value="1"/>
</dbReference>
<keyword evidence="5 9" id="KW-1133">Transmembrane helix</keyword>
<accession>A0A8W8MTF9</accession>
<evidence type="ECO:0000256" key="5">
    <source>
        <dbReference type="ARBA" id="ARBA00022989"/>
    </source>
</evidence>
<dbReference type="Gene3D" id="2.70.130.10">
    <property type="entry name" value="Mannose-6-phosphate receptor binding domain"/>
    <property type="match status" value="1"/>
</dbReference>
<dbReference type="SUPFAM" id="SSF50911">
    <property type="entry name" value="Mannose 6-phosphate receptor domain"/>
    <property type="match status" value="1"/>
</dbReference>
<evidence type="ECO:0000256" key="1">
    <source>
        <dbReference type="ARBA" id="ARBA00004308"/>
    </source>
</evidence>
<evidence type="ECO:0000256" key="7">
    <source>
        <dbReference type="ARBA" id="ARBA00023157"/>
    </source>
</evidence>
<feature type="chain" id="PRO_5036499767" description="MRH domain-containing protein" evidence="10">
    <location>
        <begin position="19"/>
        <end position="252"/>
    </location>
</feature>
<evidence type="ECO:0000256" key="6">
    <source>
        <dbReference type="ARBA" id="ARBA00023136"/>
    </source>
</evidence>
<dbReference type="PANTHER" id="PTHR15071:SF0">
    <property type="entry name" value="MANNOSE 6-PHOSPHATE RECEPTOR-LIKE PROTEIN 1"/>
    <property type="match status" value="1"/>
</dbReference>
<evidence type="ECO:0000256" key="3">
    <source>
        <dbReference type="ARBA" id="ARBA00022692"/>
    </source>
</evidence>
<evidence type="ECO:0000259" key="11">
    <source>
        <dbReference type="PROSITE" id="PS51914"/>
    </source>
</evidence>
<dbReference type="Proteomes" id="UP000005408">
    <property type="component" value="Unassembled WGS sequence"/>
</dbReference>
<evidence type="ECO:0000313" key="13">
    <source>
        <dbReference type="Proteomes" id="UP000005408"/>
    </source>
</evidence>